<dbReference type="InterPro" id="IPR015943">
    <property type="entry name" value="WD40/YVTN_repeat-like_dom_sf"/>
</dbReference>
<dbReference type="Proteomes" id="UP001316803">
    <property type="component" value="Unassembled WGS sequence"/>
</dbReference>
<dbReference type="EMBL" id="JAKLMC020000024">
    <property type="protein sequence ID" value="KAK5950714.1"/>
    <property type="molecule type" value="Genomic_DNA"/>
</dbReference>
<organism evidence="1 2">
    <name type="scientific">Knufia fluminis</name>
    <dbReference type="NCBI Taxonomy" id="191047"/>
    <lineage>
        <taxon>Eukaryota</taxon>
        <taxon>Fungi</taxon>
        <taxon>Dikarya</taxon>
        <taxon>Ascomycota</taxon>
        <taxon>Pezizomycotina</taxon>
        <taxon>Eurotiomycetes</taxon>
        <taxon>Chaetothyriomycetidae</taxon>
        <taxon>Chaetothyriales</taxon>
        <taxon>Trichomeriaceae</taxon>
        <taxon>Knufia</taxon>
    </lineage>
</organism>
<reference evidence="1 2" key="1">
    <citation type="submission" date="2022-12" db="EMBL/GenBank/DDBJ databases">
        <title>Genomic features and morphological characterization of a novel Knufia sp. strain isolated from spacecraft assembly facility.</title>
        <authorList>
            <person name="Teixeira M."/>
            <person name="Chander A.M."/>
            <person name="Stajich J.E."/>
            <person name="Venkateswaran K."/>
        </authorList>
    </citation>
    <scope>NUCLEOTIDE SEQUENCE [LARGE SCALE GENOMIC DNA]</scope>
    <source>
        <strain evidence="1 2">FJI-L2-BK-P2</strain>
    </source>
</reference>
<dbReference type="InterPro" id="IPR011048">
    <property type="entry name" value="Haem_d1_sf"/>
</dbReference>
<sequence>MTGQISVIDTAARRVIANLTTDPETNHPNFAVINGTTHVFVTVASMNHTKVYSQASPGEIPVYLTSIPASGVEPHGIWPSPDNSRVYVLNEHSDSVDVVCANSLSVIDTVRVVQEGQALVYVAGAVDDEEVGMRNLGGQGLGLSVVNRLVPVLSSDSSGQSNGTGPPQALITVRRTSGLDMFQIIGRKLRLNGSYTASAVPVCEGCGGGNVRIPLVTFTASTMMKDGCGAAPQVLAFFKWFGVYEVGNLEVVED</sequence>
<comment type="caution">
    <text evidence="1">The sequence shown here is derived from an EMBL/GenBank/DDBJ whole genome shotgun (WGS) entry which is preliminary data.</text>
</comment>
<dbReference type="Gene3D" id="2.130.10.10">
    <property type="entry name" value="YVTN repeat-like/Quinoprotein amine dehydrogenase"/>
    <property type="match status" value="1"/>
</dbReference>
<proteinExistence type="predicted"/>
<evidence type="ECO:0000313" key="2">
    <source>
        <dbReference type="Proteomes" id="UP001316803"/>
    </source>
</evidence>
<name>A0AAN8EAM4_9EURO</name>
<dbReference type="AlphaFoldDB" id="A0AAN8EAM4"/>
<accession>A0AAN8EAM4</accession>
<protein>
    <submittedName>
        <fullName evidence="1">Uncharacterized protein</fullName>
    </submittedName>
</protein>
<dbReference type="SUPFAM" id="SSF51004">
    <property type="entry name" value="C-terminal (heme d1) domain of cytochrome cd1-nitrite reductase"/>
    <property type="match status" value="1"/>
</dbReference>
<keyword evidence="2" id="KW-1185">Reference proteome</keyword>
<gene>
    <name evidence="1" type="ORF">OHC33_008096</name>
</gene>
<evidence type="ECO:0000313" key="1">
    <source>
        <dbReference type="EMBL" id="KAK5950714.1"/>
    </source>
</evidence>